<dbReference type="Pfam" id="PF20635">
    <property type="entry name" value="SMN_YG-box"/>
    <property type="match status" value="1"/>
</dbReference>
<dbReference type="GO" id="GO:0097504">
    <property type="term" value="C:Gemini of Cajal bodies"/>
    <property type="evidence" value="ECO:0007669"/>
    <property type="project" value="UniProtKB-SubCell"/>
</dbReference>
<proteinExistence type="inferred from homology"/>
<evidence type="ECO:0000259" key="10">
    <source>
        <dbReference type="PROSITE" id="PS50304"/>
    </source>
</evidence>
<evidence type="ECO:0000256" key="1">
    <source>
        <dbReference type="ARBA" id="ARBA00004216"/>
    </source>
</evidence>
<dbReference type="InterPro" id="IPR047313">
    <property type="entry name" value="SMN_C"/>
</dbReference>
<evidence type="ECO:0000256" key="7">
    <source>
        <dbReference type="ARBA" id="ARBA00023242"/>
    </source>
</evidence>
<dbReference type="GO" id="GO:0030018">
    <property type="term" value="C:Z disc"/>
    <property type="evidence" value="ECO:0007669"/>
    <property type="project" value="UniProtKB-SubCell"/>
</dbReference>
<evidence type="ECO:0000256" key="3">
    <source>
        <dbReference type="ARBA" id="ARBA00005371"/>
    </source>
</evidence>
<comment type="subcellular location">
    <subcellularLocation>
        <location evidence="1">Cytoplasm</location>
        <location evidence="1">Myofibril</location>
        <location evidence="1">Sarcomere</location>
        <location evidence="1">Z line</location>
    </subcellularLocation>
    <subcellularLocation>
        <location evidence="2">Nucleus</location>
        <location evidence="2">Cajal body</location>
    </subcellularLocation>
    <subcellularLocation>
        <location evidence="8">Nucleus</location>
        <location evidence="8">Gem</location>
    </subcellularLocation>
</comment>
<feature type="region of interest" description="Disordered" evidence="9">
    <location>
        <begin position="46"/>
        <end position="67"/>
    </location>
</feature>
<evidence type="ECO:0000313" key="12">
    <source>
        <dbReference type="Proteomes" id="UP000502823"/>
    </source>
</evidence>
<dbReference type="Proteomes" id="UP000502823">
    <property type="component" value="Unassembled WGS sequence"/>
</dbReference>
<organism evidence="11 12">
    <name type="scientific">Coptotermes formosanus</name>
    <name type="common">Formosan subterranean termite</name>
    <dbReference type="NCBI Taxonomy" id="36987"/>
    <lineage>
        <taxon>Eukaryota</taxon>
        <taxon>Metazoa</taxon>
        <taxon>Ecdysozoa</taxon>
        <taxon>Arthropoda</taxon>
        <taxon>Hexapoda</taxon>
        <taxon>Insecta</taxon>
        <taxon>Pterygota</taxon>
        <taxon>Neoptera</taxon>
        <taxon>Polyneoptera</taxon>
        <taxon>Dictyoptera</taxon>
        <taxon>Blattodea</taxon>
        <taxon>Blattoidea</taxon>
        <taxon>Termitoidae</taxon>
        <taxon>Rhinotermitidae</taxon>
        <taxon>Coptotermes</taxon>
    </lineage>
</organism>
<comment type="caution">
    <text evidence="11">The sequence shown here is derived from an EMBL/GenBank/DDBJ whole genome shotgun (WGS) entry which is preliminary data.</text>
</comment>
<dbReference type="PANTHER" id="PTHR39267">
    <property type="entry name" value="SURVIVAL MOTOR NEURON-LIKE PROTEIN 1"/>
    <property type="match status" value="1"/>
</dbReference>
<dbReference type="GO" id="GO:0008380">
    <property type="term" value="P:RNA splicing"/>
    <property type="evidence" value="ECO:0007669"/>
    <property type="project" value="UniProtKB-KW"/>
</dbReference>
<dbReference type="InterPro" id="IPR049481">
    <property type="entry name" value="SMN_G2-BD"/>
</dbReference>
<dbReference type="Gene3D" id="2.30.30.140">
    <property type="match status" value="1"/>
</dbReference>
<reference evidence="12" key="1">
    <citation type="submission" date="2020-01" db="EMBL/GenBank/DDBJ databases">
        <title>Draft genome sequence of the Termite Coptotermes fromosanus.</title>
        <authorList>
            <person name="Itakura S."/>
            <person name="Yosikawa Y."/>
            <person name="Umezawa K."/>
        </authorList>
    </citation>
    <scope>NUCLEOTIDE SEQUENCE [LARGE SCALE GENOMIC DNA]</scope>
</reference>
<dbReference type="Pfam" id="PF20636">
    <property type="entry name" value="SMN_G2-BD"/>
    <property type="match status" value="1"/>
</dbReference>
<evidence type="ECO:0000256" key="6">
    <source>
        <dbReference type="ARBA" id="ARBA00023187"/>
    </source>
</evidence>
<keyword evidence="12" id="KW-1185">Reference proteome</keyword>
<dbReference type="GO" id="GO:0006397">
    <property type="term" value="P:mRNA processing"/>
    <property type="evidence" value="ECO:0007669"/>
    <property type="project" value="UniProtKB-KW"/>
</dbReference>
<evidence type="ECO:0000256" key="9">
    <source>
        <dbReference type="SAM" id="MobiDB-lite"/>
    </source>
</evidence>
<evidence type="ECO:0000256" key="8">
    <source>
        <dbReference type="ARBA" id="ARBA00034695"/>
    </source>
</evidence>
<keyword evidence="5" id="KW-0507">mRNA processing</keyword>
<dbReference type="InterPro" id="IPR010304">
    <property type="entry name" value="SMN_Tudor"/>
</dbReference>
<feature type="region of interest" description="Disordered" evidence="9">
    <location>
        <begin position="98"/>
        <end position="118"/>
    </location>
</feature>
<evidence type="ECO:0000256" key="4">
    <source>
        <dbReference type="ARBA" id="ARBA00022490"/>
    </source>
</evidence>
<evidence type="ECO:0000313" key="11">
    <source>
        <dbReference type="EMBL" id="GFG29715.1"/>
    </source>
</evidence>
<dbReference type="InParanoid" id="A0A6L2PGJ7"/>
<dbReference type="CDD" id="cd22852">
    <property type="entry name" value="SMN_C"/>
    <property type="match status" value="1"/>
</dbReference>
<name>A0A6L2PGJ7_COPFO</name>
<dbReference type="PROSITE" id="PS50304">
    <property type="entry name" value="TUDOR"/>
    <property type="match status" value="1"/>
</dbReference>
<comment type="similarity">
    <text evidence="3">Belongs to the SMN family.</text>
</comment>
<dbReference type="AlphaFoldDB" id="A0A6L2PGJ7"/>
<feature type="domain" description="Tudor" evidence="10">
    <location>
        <begin position="127"/>
        <end position="187"/>
    </location>
</feature>
<dbReference type="GO" id="GO:0003723">
    <property type="term" value="F:RNA binding"/>
    <property type="evidence" value="ECO:0007669"/>
    <property type="project" value="InterPro"/>
</dbReference>
<keyword evidence="6" id="KW-0508">mRNA splicing</keyword>
<keyword evidence="7" id="KW-0539">Nucleus</keyword>
<keyword evidence="4" id="KW-0963">Cytoplasm</keyword>
<evidence type="ECO:0000256" key="5">
    <source>
        <dbReference type="ARBA" id="ARBA00022664"/>
    </source>
</evidence>
<feature type="region of interest" description="Disordered" evidence="9">
    <location>
        <begin position="221"/>
        <end position="243"/>
    </location>
</feature>
<dbReference type="InterPro" id="IPR040424">
    <property type="entry name" value="Smn1"/>
</dbReference>
<dbReference type="InterPro" id="IPR047298">
    <property type="entry name" value="Tudor_SMN_eumet"/>
</dbReference>
<dbReference type="InterPro" id="IPR002999">
    <property type="entry name" value="Tudor"/>
</dbReference>
<gene>
    <name evidence="11" type="ORF">Cfor_03304</name>
</gene>
<accession>A0A6L2PGJ7</accession>
<feature type="region of interest" description="Disordered" evidence="9">
    <location>
        <begin position="312"/>
        <end position="332"/>
    </location>
</feature>
<dbReference type="SUPFAM" id="SSF63748">
    <property type="entry name" value="Tudor/PWWP/MBT"/>
    <property type="match status" value="1"/>
</dbReference>
<dbReference type="Gene3D" id="3.40.190.10">
    <property type="entry name" value="Periplasmic binding protein-like II"/>
    <property type="match status" value="1"/>
</dbReference>
<dbReference type="SMART" id="SM00333">
    <property type="entry name" value="TUDOR"/>
    <property type="match status" value="1"/>
</dbReference>
<evidence type="ECO:0000256" key="2">
    <source>
        <dbReference type="ARBA" id="ARBA00004408"/>
    </source>
</evidence>
<protein>
    <recommendedName>
        <fullName evidence="10">Tudor domain-containing protein</fullName>
    </recommendedName>
</protein>
<dbReference type="PANTHER" id="PTHR39267:SF1">
    <property type="entry name" value="SURVIVAL MOTOR NEURON PROTEIN"/>
    <property type="match status" value="1"/>
</dbReference>
<sequence>MPMWYIKIHASPTPTLWILDFPGQECKCLCGLISSRTSSVNTCNAGGVSKTPCEDGETGEEGGSATADEDIWDDTALVQAYDRAVSLAKEEVTRRMGLGKESISGNDSGISKKARRKKRQNKEAILRWQVGAPCRAVYSEDGAVYEATIDAIFYDKGTCVIKYVGYDNEEIVPLKKLQPSQGEAARKLQEAVAAQDMTQQPLQNGLEMECSDGGSTKESLFKPKFGAVPRSPQGSKMDWESRTVRPPGHGYFSPRFRPLRMPPMGVPPMVLPPPPPPHLTANFPEEDTEALSAMLMSWYMSGFHTGYYQGLKQAKNLPPDGGNFSRNSSGKK</sequence>
<dbReference type="GO" id="GO:0015030">
    <property type="term" value="C:Cajal body"/>
    <property type="evidence" value="ECO:0007669"/>
    <property type="project" value="UniProtKB-SubCell"/>
</dbReference>
<dbReference type="CDD" id="cd22851">
    <property type="entry name" value="SMN_N"/>
    <property type="match status" value="1"/>
</dbReference>
<dbReference type="Pfam" id="PF06003">
    <property type="entry name" value="SMN_Tudor"/>
    <property type="match status" value="1"/>
</dbReference>
<dbReference type="FunCoup" id="A0A6L2PGJ7">
    <property type="interactions" value="650"/>
</dbReference>
<dbReference type="OrthoDB" id="197400at2759"/>
<dbReference type="EMBL" id="BLKM01003820">
    <property type="protein sequence ID" value="GFG29715.1"/>
    <property type="molecule type" value="Genomic_DNA"/>
</dbReference>
<dbReference type="CDD" id="cd20398">
    <property type="entry name" value="Tudor_SMN"/>
    <property type="match status" value="1"/>
</dbReference>